<accession>A0ABW0Z2U8</accession>
<comment type="caution">
    <text evidence="2">The sequence shown here is derived from an EMBL/GenBank/DDBJ whole genome shotgun (WGS) entry which is preliminary data.</text>
</comment>
<name>A0ABW0Z2U8_9ACTN</name>
<dbReference type="EMBL" id="JBHSPB010000011">
    <property type="protein sequence ID" value="MFC5722218.1"/>
    <property type="molecule type" value="Genomic_DNA"/>
</dbReference>
<keyword evidence="3" id="KW-1185">Reference proteome</keyword>
<evidence type="ECO:0000259" key="1">
    <source>
        <dbReference type="Pfam" id="PF11575"/>
    </source>
</evidence>
<protein>
    <submittedName>
        <fullName evidence="2">(2Fe-2S)-binding protein</fullName>
    </submittedName>
</protein>
<gene>
    <name evidence="2" type="ORF">ACFP1Z_18805</name>
</gene>
<dbReference type="RefSeq" id="WP_390317605.1">
    <property type="nucleotide sequence ID" value="NZ_JBHSPB010000011.1"/>
</dbReference>
<dbReference type="Pfam" id="PF11575">
    <property type="entry name" value="FhuF_C"/>
    <property type="match status" value="1"/>
</dbReference>
<dbReference type="Proteomes" id="UP001596083">
    <property type="component" value="Unassembled WGS sequence"/>
</dbReference>
<evidence type="ECO:0000313" key="2">
    <source>
        <dbReference type="EMBL" id="MFC5722218.1"/>
    </source>
</evidence>
<organism evidence="2 3">
    <name type="scientific">Streptomyces gamaensis</name>
    <dbReference type="NCBI Taxonomy" id="1763542"/>
    <lineage>
        <taxon>Bacteria</taxon>
        <taxon>Bacillati</taxon>
        <taxon>Actinomycetota</taxon>
        <taxon>Actinomycetes</taxon>
        <taxon>Kitasatosporales</taxon>
        <taxon>Streptomycetaceae</taxon>
        <taxon>Streptomyces</taxon>
    </lineage>
</organism>
<reference evidence="3" key="1">
    <citation type="journal article" date="2019" name="Int. J. Syst. Evol. Microbiol.">
        <title>The Global Catalogue of Microorganisms (GCM) 10K type strain sequencing project: providing services to taxonomists for standard genome sequencing and annotation.</title>
        <authorList>
            <consortium name="The Broad Institute Genomics Platform"/>
            <consortium name="The Broad Institute Genome Sequencing Center for Infectious Disease"/>
            <person name="Wu L."/>
            <person name="Ma J."/>
        </authorList>
    </citation>
    <scope>NUCLEOTIDE SEQUENCE [LARGE SCALE GENOMIC DNA]</scope>
    <source>
        <strain evidence="3">CGMCC 4.7304</strain>
    </source>
</reference>
<proteinExistence type="predicted"/>
<evidence type="ECO:0000313" key="3">
    <source>
        <dbReference type="Proteomes" id="UP001596083"/>
    </source>
</evidence>
<dbReference type="InterPro" id="IPR024726">
    <property type="entry name" value="FhuF_C"/>
</dbReference>
<sequence>MAIAVAVPETVGVRRPSARDKALQETYARLGEALSPLARVEMRPCASGEQVTGERLVNDAALREWLVDVAGRRMRDAHGTDPRRDVAALEVLHQYAFFATVAMSGPWFLDRRVPRLAPGGIGYDESSATLTVDPSALTCLPGDRVAGAPGVRVAADEEELRAELRSAVAAHLGPVLEAFRPLLRRGPRAVWGLATDELAEGIWYLGRTLGQEGRAVRDADALLPGGTAPYVGAAGFRPCGEEESGLGTEATRTRVNCCLWYTVTPQKLCATCPRRTCG</sequence>
<feature type="domain" description="Ferric siderophore reductase C-terminal" evidence="1">
    <location>
        <begin position="254"/>
        <end position="274"/>
    </location>
</feature>